<dbReference type="InterPro" id="IPR000182">
    <property type="entry name" value="GNAT_dom"/>
</dbReference>
<keyword evidence="1" id="KW-0808">Transferase</keyword>
<proteinExistence type="inferred from homology"/>
<reference evidence="5" key="1">
    <citation type="submission" date="2016-10" db="EMBL/GenBank/DDBJ databases">
        <authorList>
            <person name="Varghese N."/>
            <person name="Submissions S."/>
        </authorList>
    </citation>
    <scope>NUCLEOTIDE SEQUENCE [LARGE SCALE GENOMIC DNA]</scope>
    <source>
        <strain evidence="5">DSM 22082</strain>
    </source>
</reference>
<dbReference type="Gene3D" id="3.40.630.30">
    <property type="match status" value="1"/>
</dbReference>
<evidence type="ECO:0000256" key="2">
    <source>
        <dbReference type="ARBA" id="ARBA00023315"/>
    </source>
</evidence>
<accession>A0A1H1UGX9</accession>
<evidence type="ECO:0000259" key="4">
    <source>
        <dbReference type="PROSITE" id="PS51186"/>
    </source>
</evidence>
<dbReference type="PANTHER" id="PTHR43792">
    <property type="entry name" value="GNAT FAMILY, PUTATIVE (AFU_ORTHOLOGUE AFUA_3G00765)-RELATED-RELATED"/>
    <property type="match status" value="1"/>
</dbReference>
<keyword evidence="6" id="KW-1185">Reference proteome</keyword>
<dbReference type="RefSeq" id="WP_092106234.1">
    <property type="nucleotide sequence ID" value="NZ_JAKDJU010000076.1"/>
</dbReference>
<evidence type="ECO:0000313" key="6">
    <source>
        <dbReference type="Proteomes" id="UP000199700"/>
    </source>
</evidence>
<keyword evidence="2" id="KW-0012">Acyltransferase</keyword>
<gene>
    <name evidence="5" type="ORF">SAMN04489751_2667</name>
</gene>
<evidence type="ECO:0000313" key="5">
    <source>
        <dbReference type="EMBL" id="SDS71446.1"/>
    </source>
</evidence>
<name>A0A1H1UGX9_BRESA</name>
<protein>
    <submittedName>
        <fullName evidence="5">Ribosomal-protein-alanine N-acetyltransferase</fullName>
    </submittedName>
</protein>
<dbReference type="InterPro" id="IPR016181">
    <property type="entry name" value="Acyl_CoA_acyltransferase"/>
</dbReference>
<evidence type="ECO:0000256" key="1">
    <source>
        <dbReference type="ARBA" id="ARBA00022679"/>
    </source>
</evidence>
<dbReference type="EMBL" id="LT629739">
    <property type="protein sequence ID" value="SDS71446.1"/>
    <property type="molecule type" value="Genomic_DNA"/>
</dbReference>
<sequence>MWPVILTDQQSDIVLRPLHRRDESQWREVRRHNRDWLRPWDATLPIPGQQLPGFRTMVRMYDKQAKRGQSVPLAIEVGGRFRGQLTVSSISWGSILSGQIGYWIDSRVAGRGITPIAVAMAIDHSLFALGLHRIEINIRPENTASLRVVEKLGLRDEGVREKYMHIDGSWCDHRTFAVVAEEVPQGILAAYRHSLRNL</sequence>
<organism evidence="5 6">
    <name type="scientific">Brevibacterium sandarakinum</name>
    <dbReference type="NCBI Taxonomy" id="629680"/>
    <lineage>
        <taxon>Bacteria</taxon>
        <taxon>Bacillati</taxon>
        <taxon>Actinomycetota</taxon>
        <taxon>Actinomycetes</taxon>
        <taxon>Micrococcales</taxon>
        <taxon>Brevibacteriaceae</taxon>
        <taxon>Brevibacterium</taxon>
    </lineage>
</organism>
<dbReference type="SUPFAM" id="SSF55729">
    <property type="entry name" value="Acyl-CoA N-acyltransferases (Nat)"/>
    <property type="match status" value="1"/>
</dbReference>
<dbReference type="Pfam" id="PF13302">
    <property type="entry name" value="Acetyltransf_3"/>
    <property type="match status" value="1"/>
</dbReference>
<feature type="domain" description="N-acetyltransferase" evidence="4">
    <location>
        <begin position="13"/>
        <end position="177"/>
    </location>
</feature>
<dbReference type="GO" id="GO:0008999">
    <property type="term" value="F:protein-N-terminal-alanine acetyltransferase activity"/>
    <property type="evidence" value="ECO:0007669"/>
    <property type="project" value="TreeGrafter"/>
</dbReference>
<dbReference type="STRING" id="629680.SAMN04489751_2667"/>
<dbReference type="Proteomes" id="UP000199700">
    <property type="component" value="Chromosome"/>
</dbReference>
<comment type="similarity">
    <text evidence="3">Belongs to the acetyltransferase family. RimJ subfamily.</text>
</comment>
<dbReference type="OrthoDB" id="5242221at2"/>
<dbReference type="InterPro" id="IPR051531">
    <property type="entry name" value="N-acetyltransferase"/>
</dbReference>
<dbReference type="PROSITE" id="PS51186">
    <property type="entry name" value="GNAT"/>
    <property type="match status" value="1"/>
</dbReference>
<dbReference type="GO" id="GO:0005737">
    <property type="term" value="C:cytoplasm"/>
    <property type="evidence" value="ECO:0007669"/>
    <property type="project" value="TreeGrafter"/>
</dbReference>
<dbReference type="PANTHER" id="PTHR43792:SF8">
    <property type="entry name" value="[RIBOSOMAL PROTEIN US5]-ALANINE N-ACETYLTRANSFERASE"/>
    <property type="match status" value="1"/>
</dbReference>
<evidence type="ECO:0000256" key="3">
    <source>
        <dbReference type="ARBA" id="ARBA00038502"/>
    </source>
</evidence>
<dbReference type="AlphaFoldDB" id="A0A1H1UGX9"/>